<dbReference type="SUPFAM" id="SSF55729">
    <property type="entry name" value="Acyl-CoA N-acyltransferases (Nat)"/>
    <property type="match status" value="1"/>
</dbReference>
<dbReference type="InterPro" id="IPR050276">
    <property type="entry name" value="MshD_Acetyltransferase"/>
</dbReference>
<dbReference type="Pfam" id="PF00583">
    <property type="entry name" value="Acetyltransf_1"/>
    <property type="match status" value="1"/>
</dbReference>
<dbReference type="GO" id="GO:0016747">
    <property type="term" value="F:acyltransferase activity, transferring groups other than amino-acyl groups"/>
    <property type="evidence" value="ECO:0007669"/>
    <property type="project" value="InterPro"/>
</dbReference>
<name>A0A432Y7T7_9GAMM</name>
<proteinExistence type="predicted"/>
<dbReference type="AlphaFoldDB" id="A0A432Y7T7"/>
<keyword evidence="2" id="KW-0808">Transferase</keyword>
<protein>
    <submittedName>
        <fullName evidence="2">N-acetyltransferase</fullName>
    </submittedName>
</protein>
<evidence type="ECO:0000313" key="2">
    <source>
        <dbReference type="EMBL" id="RUO56997.1"/>
    </source>
</evidence>
<dbReference type="RefSeq" id="WP_110574458.1">
    <property type="nucleotide sequence ID" value="NZ_PIPV01000003.1"/>
</dbReference>
<feature type="domain" description="N-acetyltransferase" evidence="1">
    <location>
        <begin position="1"/>
        <end position="149"/>
    </location>
</feature>
<organism evidence="2 3">
    <name type="scientific">Idiomarina fontislapidosi</name>
    <dbReference type="NCBI Taxonomy" id="263723"/>
    <lineage>
        <taxon>Bacteria</taxon>
        <taxon>Pseudomonadati</taxon>
        <taxon>Pseudomonadota</taxon>
        <taxon>Gammaproteobacteria</taxon>
        <taxon>Alteromonadales</taxon>
        <taxon>Idiomarinaceae</taxon>
        <taxon>Idiomarina</taxon>
    </lineage>
</organism>
<dbReference type="CDD" id="cd04301">
    <property type="entry name" value="NAT_SF"/>
    <property type="match status" value="1"/>
</dbReference>
<dbReference type="Gene3D" id="3.40.630.30">
    <property type="match status" value="1"/>
</dbReference>
<dbReference type="InterPro" id="IPR016181">
    <property type="entry name" value="Acyl_CoA_acyltransferase"/>
</dbReference>
<dbReference type="PANTHER" id="PTHR43617">
    <property type="entry name" value="L-AMINO ACID N-ACETYLTRANSFERASE"/>
    <property type="match status" value="1"/>
</dbReference>
<gene>
    <name evidence="2" type="ORF">CWE25_04805</name>
</gene>
<dbReference type="InterPro" id="IPR000182">
    <property type="entry name" value="GNAT_dom"/>
</dbReference>
<evidence type="ECO:0000259" key="1">
    <source>
        <dbReference type="PROSITE" id="PS51186"/>
    </source>
</evidence>
<dbReference type="OrthoDB" id="326501at2"/>
<keyword evidence="3" id="KW-1185">Reference proteome</keyword>
<dbReference type="PROSITE" id="PS51186">
    <property type="entry name" value="GNAT"/>
    <property type="match status" value="1"/>
</dbReference>
<comment type="caution">
    <text evidence="2">The sequence shown here is derived from an EMBL/GenBank/DDBJ whole genome shotgun (WGS) entry which is preliminary data.</text>
</comment>
<sequence>MLRAISKQEFIAIFSWAQTAQDRLFWLGPHVNADSPTEDVWARLKGEERPSLGFWHNNKLVGFAQCYEKHEGARHIACLIVNPECRGQGIGRRLVNALLEHAWQYDDVAYVTLNVLPENTRALNLYRSLGFVEQSNNDPSMVPMTLMRE</sequence>
<dbReference type="EMBL" id="PIPV01000003">
    <property type="protein sequence ID" value="RUO56997.1"/>
    <property type="molecule type" value="Genomic_DNA"/>
</dbReference>
<accession>A0A432Y7T7</accession>
<dbReference type="Proteomes" id="UP000287330">
    <property type="component" value="Unassembled WGS sequence"/>
</dbReference>
<reference evidence="3" key="1">
    <citation type="journal article" date="2018" name="Front. Microbiol.">
        <title>Genome-Based Analysis Reveals the Taxonomy and Diversity of the Family Idiomarinaceae.</title>
        <authorList>
            <person name="Liu Y."/>
            <person name="Lai Q."/>
            <person name="Shao Z."/>
        </authorList>
    </citation>
    <scope>NUCLEOTIDE SEQUENCE [LARGE SCALE GENOMIC DNA]</scope>
    <source>
        <strain evidence="3">F23</strain>
    </source>
</reference>
<evidence type="ECO:0000313" key="3">
    <source>
        <dbReference type="Proteomes" id="UP000287330"/>
    </source>
</evidence>